<dbReference type="PANTHER" id="PTHR43744">
    <property type="entry name" value="ABC TRANSPORTER PERMEASE PROTEIN MG189-RELATED-RELATED"/>
    <property type="match status" value="1"/>
</dbReference>
<comment type="similarity">
    <text evidence="7">Belongs to the binding-protein-dependent transport system permease family.</text>
</comment>
<evidence type="ECO:0000313" key="10">
    <source>
        <dbReference type="Proteomes" id="UP001304769"/>
    </source>
</evidence>
<feature type="transmembrane region" description="Helical" evidence="7">
    <location>
        <begin position="148"/>
        <end position="169"/>
    </location>
</feature>
<dbReference type="PROSITE" id="PS50928">
    <property type="entry name" value="ABC_TM1"/>
    <property type="match status" value="1"/>
</dbReference>
<comment type="caution">
    <text evidence="9">The sequence shown here is derived from an EMBL/GenBank/DDBJ whole genome shotgun (WGS) entry which is preliminary data.</text>
</comment>
<evidence type="ECO:0000256" key="6">
    <source>
        <dbReference type="ARBA" id="ARBA00023136"/>
    </source>
</evidence>
<keyword evidence="3" id="KW-1003">Cell membrane</keyword>
<feature type="domain" description="ABC transmembrane type-1" evidence="8">
    <location>
        <begin position="80"/>
        <end position="272"/>
    </location>
</feature>
<keyword evidence="10" id="KW-1185">Reference proteome</keyword>
<dbReference type="SUPFAM" id="SSF161098">
    <property type="entry name" value="MetI-like"/>
    <property type="match status" value="1"/>
</dbReference>
<evidence type="ECO:0000256" key="7">
    <source>
        <dbReference type="RuleBase" id="RU363032"/>
    </source>
</evidence>
<keyword evidence="4 7" id="KW-0812">Transmembrane</keyword>
<evidence type="ECO:0000256" key="3">
    <source>
        <dbReference type="ARBA" id="ARBA00022475"/>
    </source>
</evidence>
<comment type="subcellular location">
    <subcellularLocation>
        <location evidence="1 7">Cell membrane</location>
        <topology evidence="1 7">Multi-pass membrane protein</topology>
    </subcellularLocation>
</comment>
<name>A0ABU5T305_9MICC</name>
<keyword evidence="6 7" id="KW-0472">Membrane</keyword>
<evidence type="ECO:0000256" key="2">
    <source>
        <dbReference type="ARBA" id="ARBA00022448"/>
    </source>
</evidence>
<gene>
    <name evidence="9" type="ORF">SPF06_04680</name>
</gene>
<evidence type="ECO:0000256" key="4">
    <source>
        <dbReference type="ARBA" id="ARBA00022692"/>
    </source>
</evidence>
<feature type="transmembrane region" description="Helical" evidence="7">
    <location>
        <begin position="78"/>
        <end position="97"/>
    </location>
</feature>
<feature type="transmembrane region" description="Helical" evidence="7">
    <location>
        <begin position="20"/>
        <end position="39"/>
    </location>
</feature>
<keyword evidence="2 7" id="KW-0813">Transport</keyword>
<dbReference type="Pfam" id="PF00528">
    <property type="entry name" value="BPD_transp_1"/>
    <property type="match status" value="1"/>
</dbReference>
<evidence type="ECO:0000313" key="9">
    <source>
        <dbReference type="EMBL" id="MEA5454013.1"/>
    </source>
</evidence>
<dbReference type="Proteomes" id="UP001304769">
    <property type="component" value="Unassembled WGS sequence"/>
</dbReference>
<dbReference type="InterPro" id="IPR000515">
    <property type="entry name" value="MetI-like"/>
</dbReference>
<accession>A0ABU5T305</accession>
<protein>
    <submittedName>
        <fullName evidence="9">Carbohydrate ABC transporter permease</fullName>
    </submittedName>
</protein>
<dbReference type="EMBL" id="JAYGGQ010000002">
    <property type="protein sequence ID" value="MEA5454013.1"/>
    <property type="molecule type" value="Genomic_DNA"/>
</dbReference>
<evidence type="ECO:0000256" key="5">
    <source>
        <dbReference type="ARBA" id="ARBA00022989"/>
    </source>
</evidence>
<feature type="transmembrane region" description="Helical" evidence="7">
    <location>
        <begin position="255"/>
        <end position="272"/>
    </location>
</feature>
<dbReference type="Gene3D" id="1.10.3720.10">
    <property type="entry name" value="MetI-like"/>
    <property type="match status" value="1"/>
</dbReference>
<reference evidence="9 10" key="1">
    <citation type="submission" date="2023-12" db="EMBL/GenBank/DDBJ databases">
        <title>Sinomonas terricola sp. nov, isolated from litchi orchard soil in Guangdong, PR China.</title>
        <authorList>
            <person name="Jiaxin W."/>
            <person name="Yang Z."/>
            <person name="Honghui Z."/>
        </authorList>
    </citation>
    <scope>NUCLEOTIDE SEQUENCE [LARGE SCALE GENOMIC DNA]</scope>
    <source>
        <strain evidence="9 10">JGH33</strain>
    </source>
</reference>
<dbReference type="PANTHER" id="PTHR43744:SF12">
    <property type="entry name" value="ABC TRANSPORTER PERMEASE PROTEIN MG189-RELATED"/>
    <property type="match status" value="1"/>
</dbReference>
<feature type="transmembrane region" description="Helical" evidence="7">
    <location>
        <begin position="190"/>
        <end position="211"/>
    </location>
</feature>
<dbReference type="InterPro" id="IPR035906">
    <property type="entry name" value="MetI-like_sf"/>
</dbReference>
<sequence length="286" mass="30950">MADDPRPAARRRRPLRAATIGTYALLTALALVYVFPFVVSLANSFKTDEDAANNPVSLIPQSFTTAAYQQLFQTDLPLWLGNTVVVTVLVTAGRVLFDSMAGYALSRLPFRGRNAVYAGLVAVMAVPGVVLLIPKFLVIKEFGMYDTYAGMVIPMLADAAGVFIMRNFFESVSPSIEEAAKIDGAGVFRRFWSVVLPMSRSALITLFILSFQASWNELPQMIISTQSPSLFTLTKGTAQLASGALSAGSQFPVKLAAATLMTIPVAVLFFVFQRRIMNTTAGGTKE</sequence>
<evidence type="ECO:0000256" key="1">
    <source>
        <dbReference type="ARBA" id="ARBA00004651"/>
    </source>
</evidence>
<dbReference type="CDD" id="cd06261">
    <property type="entry name" value="TM_PBP2"/>
    <property type="match status" value="1"/>
</dbReference>
<keyword evidence="5 7" id="KW-1133">Transmembrane helix</keyword>
<organism evidence="9 10">
    <name type="scientific">Sinomonas terricola</name>
    <dbReference type="NCBI Taxonomy" id="3110330"/>
    <lineage>
        <taxon>Bacteria</taxon>
        <taxon>Bacillati</taxon>
        <taxon>Actinomycetota</taxon>
        <taxon>Actinomycetes</taxon>
        <taxon>Micrococcales</taxon>
        <taxon>Micrococcaceae</taxon>
        <taxon>Sinomonas</taxon>
    </lineage>
</organism>
<proteinExistence type="inferred from homology"/>
<dbReference type="RefSeq" id="WP_323277804.1">
    <property type="nucleotide sequence ID" value="NZ_JAYGGQ010000002.1"/>
</dbReference>
<feature type="transmembrane region" description="Helical" evidence="7">
    <location>
        <begin position="117"/>
        <end position="136"/>
    </location>
</feature>
<evidence type="ECO:0000259" key="8">
    <source>
        <dbReference type="PROSITE" id="PS50928"/>
    </source>
</evidence>